<sequence length="56" mass="5823">MIPLLAVPLHGGGASPIGPYPHWLVLIAAVIGVWLLTAGGVPTVDVVLSTVLERRE</sequence>
<evidence type="ECO:0000313" key="2">
    <source>
        <dbReference type="EMBL" id="MFC7318307.1"/>
    </source>
</evidence>
<evidence type="ECO:0000256" key="1">
    <source>
        <dbReference type="SAM" id="Phobius"/>
    </source>
</evidence>
<comment type="caution">
    <text evidence="2">The sequence shown here is derived from an EMBL/GenBank/DDBJ whole genome shotgun (WGS) entry which is preliminary data.</text>
</comment>
<keyword evidence="1" id="KW-0472">Membrane</keyword>
<dbReference type="AlphaFoldDB" id="A0ABD6ADI3"/>
<feature type="transmembrane region" description="Helical" evidence="1">
    <location>
        <begin position="24"/>
        <end position="48"/>
    </location>
</feature>
<keyword evidence="1" id="KW-0812">Transmembrane</keyword>
<dbReference type="RefSeq" id="WP_276305902.1">
    <property type="nucleotide sequence ID" value="NZ_CP119993.1"/>
</dbReference>
<dbReference type="Proteomes" id="UP001596547">
    <property type="component" value="Unassembled WGS sequence"/>
</dbReference>
<organism evidence="2 3">
    <name type="scientific">Halomarina halobia</name>
    <dbReference type="NCBI Taxonomy" id="3033386"/>
    <lineage>
        <taxon>Archaea</taxon>
        <taxon>Methanobacteriati</taxon>
        <taxon>Methanobacteriota</taxon>
        <taxon>Stenosarchaea group</taxon>
        <taxon>Halobacteria</taxon>
        <taxon>Halobacteriales</taxon>
        <taxon>Natronomonadaceae</taxon>
        <taxon>Halomarina</taxon>
    </lineage>
</organism>
<keyword evidence="1" id="KW-1133">Transmembrane helix</keyword>
<dbReference type="GeneID" id="79317519"/>
<gene>
    <name evidence="2" type="ORF">ACFQPE_16115</name>
</gene>
<accession>A0ABD6ADI3</accession>
<keyword evidence="3" id="KW-1185">Reference proteome</keyword>
<evidence type="ECO:0000313" key="3">
    <source>
        <dbReference type="Proteomes" id="UP001596547"/>
    </source>
</evidence>
<dbReference type="EMBL" id="JBHTBF010000003">
    <property type="protein sequence ID" value="MFC7318307.1"/>
    <property type="molecule type" value="Genomic_DNA"/>
</dbReference>
<reference evidence="2 3" key="1">
    <citation type="journal article" date="2019" name="Int. J. Syst. Evol. Microbiol.">
        <title>The Global Catalogue of Microorganisms (GCM) 10K type strain sequencing project: providing services to taxonomists for standard genome sequencing and annotation.</title>
        <authorList>
            <consortium name="The Broad Institute Genomics Platform"/>
            <consortium name="The Broad Institute Genome Sequencing Center for Infectious Disease"/>
            <person name="Wu L."/>
            <person name="Ma J."/>
        </authorList>
    </citation>
    <scope>NUCLEOTIDE SEQUENCE [LARGE SCALE GENOMIC DNA]</scope>
    <source>
        <strain evidence="2 3">PSR21</strain>
    </source>
</reference>
<proteinExistence type="predicted"/>
<protein>
    <submittedName>
        <fullName evidence="2">Uncharacterized protein</fullName>
    </submittedName>
</protein>
<name>A0ABD6ADI3_9EURY</name>